<dbReference type="PANTHER" id="PTHR48020:SF12">
    <property type="entry name" value="PROTON MYO-INOSITOL COTRANSPORTER"/>
    <property type="match status" value="1"/>
</dbReference>
<gene>
    <name evidence="9" type="ORF">CARN3_1150</name>
</gene>
<keyword evidence="5 7" id="KW-1133">Transmembrane helix</keyword>
<keyword evidence="3" id="KW-0813">Transport</keyword>
<feature type="transmembrane region" description="Helical" evidence="7">
    <location>
        <begin position="190"/>
        <end position="208"/>
    </location>
</feature>
<accession>E6PYZ6</accession>
<evidence type="ECO:0000256" key="4">
    <source>
        <dbReference type="ARBA" id="ARBA00022692"/>
    </source>
</evidence>
<comment type="subcellular location">
    <subcellularLocation>
        <location evidence="1">Membrane</location>
        <topology evidence="1">Multi-pass membrane protein</topology>
    </subcellularLocation>
</comment>
<organism evidence="9">
    <name type="scientific">mine drainage metagenome</name>
    <dbReference type="NCBI Taxonomy" id="410659"/>
    <lineage>
        <taxon>unclassified sequences</taxon>
        <taxon>metagenomes</taxon>
        <taxon>ecological metagenomes</taxon>
    </lineage>
</organism>
<name>E6PYZ6_9ZZZZ</name>
<feature type="transmembrane region" description="Helical" evidence="7">
    <location>
        <begin position="310"/>
        <end position="327"/>
    </location>
</feature>
<dbReference type="PANTHER" id="PTHR48020">
    <property type="entry name" value="PROTON MYO-INOSITOL COTRANSPORTER"/>
    <property type="match status" value="1"/>
</dbReference>
<feature type="transmembrane region" description="Helical" evidence="7">
    <location>
        <begin position="140"/>
        <end position="161"/>
    </location>
</feature>
<dbReference type="AlphaFoldDB" id="E6PYZ6"/>
<evidence type="ECO:0000256" key="1">
    <source>
        <dbReference type="ARBA" id="ARBA00004141"/>
    </source>
</evidence>
<dbReference type="InterPro" id="IPR005829">
    <property type="entry name" value="Sugar_transporter_CS"/>
</dbReference>
<feature type="transmembrane region" description="Helical" evidence="7">
    <location>
        <begin position="453"/>
        <end position="478"/>
    </location>
</feature>
<dbReference type="GO" id="GO:0016020">
    <property type="term" value="C:membrane"/>
    <property type="evidence" value="ECO:0007669"/>
    <property type="project" value="UniProtKB-SubCell"/>
</dbReference>
<dbReference type="PROSITE" id="PS00217">
    <property type="entry name" value="SUGAR_TRANSPORT_2"/>
    <property type="match status" value="1"/>
</dbReference>
<keyword evidence="4 7" id="KW-0812">Transmembrane</keyword>
<feature type="transmembrane region" description="Helical" evidence="7">
    <location>
        <begin position="110"/>
        <end position="128"/>
    </location>
</feature>
<dbReference type="PROSITE" id="PS00216">
    <property type="entry name" value="SUGAR_TRANSPORT_1"/>
    <property type="match status" value="1"/>
</dbReference>
<evidence type="ECO:0000256" key="6">
    <source>
        <dbReference type="ARBA" id="ARBA00023136"/>
    </source>
</evidence>
<feature type="transmembrane region" description="Helical" evidence="7">
    <location>
        <begin position="334"/>
        <end position="354"/>
    </location>
</feature>
<dbReference type="GO" id="GO:0022857">
    <property type="term" value="F:transmembrane transporter activity"/>
    <property type="evidence" value="ECO:0007669"/>
    <property type="project" value="InterPro"/>
</dbReference>
<keyword evidence="6 7" id="KW-0472">Membrane</keyword>
<dbReference type="InterPro" id="IPR003663">
    <property type="entry name" value="Sugar/inositol_transpt"/>
</dbReference>
<proteinExistence type="inferred from homology"/>
<dbReference type="InterPro" id="IPR005828">
    <property type="entry name" value="MFS_sugar_transport-like"/>
</dbReference>
<feature type="transmembrane region" description="Helical" evidence="7">
    <location>
        <begin position="490"/>
        <end position="510"/>
    </location>
</feature>
<feature type="transmembrane region" description="Helical" evidence="7">
    <location>
        <begin position="14"/>
        <end position="40"/>
    </location>
</feature>
<dbReference type="InterPro" id="IPR036259">
    <property type="entry name" value="MFS_trans_sf"/>
</dbReference>
<dbReference type="PROSITE" id="PS50850">
    <property type="entry name" value="MFS"/>
    <property type="match status" value="1"/>
</dbReference>
<feature type="transmembrane region" description="Helical" evidence="7">
    <location>
        <begin position="83"/>
        <end position="104"/>
    </location>
</feature>
<comment type="similarity">
    <text evidence="2">Belongs to the major facilitator superfamily. Sugar transporter (TC 2.A.1.1) family.</text>
</comment>
<dbReference type="PRINTS" id="PR00171">
    <property type="entry name" value="SUGRTRNSPORT"/>
</dbReference>
<dbReference type="Pfam" id="PF00083">
    <property type="entry name" value="Sugar_tr"/>
    <property type="match status" value="2"/>
</dbReference>
<evidence type="ECO:0000256" key="7">
    <source>
        <dbReference type="SAM" id="Phobius"/>
    </source>
</evidence>
<dbReference type="InterPro" id="IPR020846">
    <property type="entry name" value="MFS_dom"/>
</dbReference>
<comment type="caution">
    <text evidence="9">The sequence shown here is derived from an EMBL/GenBank/DDBJ whole genome shotgun (WGS) entry which is preliminary data.</text>
</comment>
<evidence type="ECO:0000259" key="8">
    <source>
        <dbReference type="PROSITE" id="PS50850"/>
    </source>
</evidence>
<feature type="domain" description="Major facilitator superfamily (MFS) profile" evidence="8">
    <location>
        <begin position="15"/>
        <end position="544"/>
    </location>
</feature>
<dbReference type="InterPro" id="IPR050814">
    <property type="entry name" value="Myo-inositol_Transporter"/>
</dbReference>
<dbReference type="EMBL" id="CABN01000098">
    <property type="protein sequence ID" value="CBI00155.1"/>
    <property type="molecule type" value="Genomic_DNA"/>
</dbReference>
<dbReference type="Gene3D" id="1.20.1250.20">
    <property type="entry name" value="MFS general substrate transporter like domains"/>
    <property type="match status" value="2"/>
</dbReference>
<dbReference type="SUPFAM" id="SSF103473">
    <property type="entry name" value="MFS general substrate transporter"/>
    <property type="match status" value="2"/>
</dbReference>
<reference evidence="9" key="1">
    <citation type="submission" date="2009-10" db="EMBL/GenBank/DDBJ databases">
        <title>Diversity of trophic interactions inside an arsenic-rich microbial ecosystem.</title>
        <authorList>
            <person name="Bertin P.N."/>
            <person name="Heinrich-Salmeron A."/>
            <person name="Pelletier E."/>
            <person name="Goulhen-Chollet F."/>
            <person name="Arsene-Ploetze F."/>
            <person name="Gallien S."/>
            <person name="Calteau A."/>
            <person name="Vallenet D."/>
            <person name="Casiot C."/>
            <person name="Chane-Woon-Ming B."/>
            <person name="Giloteaux L."/>
            <person name="Barakat M."/>
            <person name="Bonnefoy V."/>
            <person name="Bruneel O."/>
            <person name="Chandler M."/>
            <person name="Cleiss J."/>
            <person name="Duran R."/>
            <person name="Elbaz-Poulichet F."/>
            <person name="Fonknechten N."/>
            <person name="Lauga B."/>
            <person name="Mornico D."/>
            <person name="Ortet P."/>
            <person name="Schaeffer C."/>
            <person name="Siguier P."/>
            <person name="Alexander Thil Smith A."/>
            <person name="Van Dorsselaer A."/>
            <person name="Weissenbach J."/>
            <person name="Medigue C."/>
            <person name="Le Paslier D."/>
        </authorList>
    </citation>
    <scope>NUCLEOTIDE SEQUENCE</scope>
</reference>
<feature type="transmembrane region" description="Helical" evidence="7">
    <location>
        <begin position="265"/>
        <end position="295"/>
    </location>
</feature>
<sequence length="557" mass="59432">MPPTASNRVLYSRFLLLIAGLGGLLYGIDVGIIAAALLYLSKTIDLTVQQTSAIVAAVLGGGMISSLVAGFLADLFGRKRMMLFSGLMFVLSVGIIVLSQSFVALLLGRLLQGMSGGIIAVVVPLYLAECLSARHRGRGTAIFQFMLTFGIVAAALTGLFYTQQAEAAIAAAAGNAQLIRAAQNHAWRGMFLSVIYPGILFFLGSILLSETPRWLVRKGRIEAARAALLRSVAPEEAETELNEMQTLAAQNRNEKASGSLLKRKYVVPFLLACAVLSLNQTTGINSVLGYLVIILKQAGMTASHAAQGDVAVKVLNCVMTIVAIVLVDRKGRKFLLALGTAGIVIALVTGGLVFRGFESERRNVAAQVQAAVRGNALQFPVTDNMFVSSPSGPDRRPMSLAVLYTTGSGEKIATALSNDPVPVLSIPHDSSARGPLVIRRAQYGPVPSEATGWMVTVLLGLFIASYAAGPGVVVWLMLSELMPTRIRAMGMGIALLLNQGISTLIADLFLPVVGNYGYFAMFFFWAACTCLYLLIAVFLIPETKGRSLEEIEMHFAR</sequence>
<evidence type="ECO:0000313" key="9">
    <source>
        <dbReference type="EMBL" id="CBI00155.1"/>
    </source>
</evidence>
<evidence type="ECO:0000256" key="2">
    <source>
        <dbReference type="ARBA" id="ARBA00010992"/>
    </source>
</evidence>
<protein>
    <submittedName>
        <fullName evidence="9">General substrate transporter</fullName>
    </submittedName>
</protein>
<evidence type="ECO:0000256" key="5">
    <source>
        <dbReference type="ARBA" id="ARBA00022989"/>
    </source>
</evidence>
<feature type="transmembrane region" description="Helical" evidence="7">
    <location>
        <begin position="52"/>
        <end position="76"/>
    </location>
</feature>
<feature type="transmembrane region" description="Helical" evidence="7">
    <location>
        <begin position="516"/>
        <end position="540"/>
    </location>
</feature>
<evidence type="ECO:0000256" key="3">
    <source>
        <dbReference type="ARBA" id="ARBA00022448"/>
    </source>
</evidence>